<comment type="subcellular location">
    <subcellularLocation>
        <location evidence="1">Cell outer membrane</location>
        <topology evidence="1">Multi-pass membrane protein</topology>
    </subcellularLocation>
</comment>
<keyword evidence="7" id="KW-0472">Membrane</keyword>
<name>A0ABX7MAA0_9RHOO</name>
<evidence type="ECO:0000256" key="3">
    <source>
        <dbReference type="ARBA" id="ARBA00022448"/>
    </source>
</evidence>
<dbReference type="SUPFAM" id="SSF56935">
    <property type="entry name" value="Porins"/>
    <property type="match status" value="1"/>
</dbReference>
<keyword evidence="9" id="KW-0998">Cell outer membrane</keyword>
<keyword evidence="8 12" id="KW-0675">Receptor</keyword>
<keyword evidence="3" id="KW-0813">Transport</keyword>
<comment type="similarity">
    <text evidence="2">Belongs to the TonB-dependent receptor family.</text>
</comment>
<evidence type="ECO:0000259" key="11">
    <source>
        <dbReference type="Pfam" id="PF07715"/>
    </source>
</evidence>
<accession>A0ABX7MAA0</accession>
<dbReference type="RefSeq" id="WP_206255648.1">
    <property type="nucleotide sequence ID" value="NZ_CP071060.1"/>
</dbReference>
<evidence type="ECO:0000256" key="6">
    <source>
        <dbReference type="ARBA" id="ARBA00022729"/>
    </source>
</evidence>
<evidence type="ECO:0000313" key="13">
    <source>
        <dbReference type="Proteomes" id="UP000663570"/>
    </source>
</evidence>
<dbReference type="Pfam" id="PF07715">
    <property type="entry name" value="Plug"/>
    <property type="match status" value="1"/>
</dbReference>
<keyword evidence="13" id="KW-1185">Reference proteome</keyword>
<organism evidence="12 13">
    <name type="scientific">Niveibacterium microcysteis</name>
    <dbReference type="NCBI Taxonomy" id="2811415"/>
    <lineage>
        <taxon>Bacteria</taxon>
        <taxon>Pseudomonadati</taxon>
        <taxon>Pseudomonadota</taxon>
        <taxon>Betaproteobacteria</taxon>
        <taxon>Rhodocyclales</taxon>
        <taxon>Rhodocyclaceae</taxon>
        <taxon>Niveibacterium</taxon>
    </lineage>
</organism>
<dbReference type="InterPro" id="IPR036942">
    <property type="entry name" value="Beta-barrel_TonB_sf"/>
</dbReference>
<proteinExistence type="inferred from homology"/>
<gene>
    <name evidence="12" type="ORF">JY500_06705</name>
</gene>
<feature type="signal peptide" evidence="10">
    <location>
        <begin position="1"/>
        <end position="24"/>
    </location>
</feature>
<dbReference type="InterPro" id="IPR037066">
    <property type="entry name" value="Plug_dom_sf"/>
</dbReference>
<evidence type="ECO:0000256" key="5">
    <source>
        <dbReference type="ARBA" id="ARBA00022692"/>
    </source>
</evidence>
<reference evidence="12 13" key="1">
    <citation type="submission" date="2021-02" db="EMBL/GenBank/DDBJ databases">
        <title>Niveibacterium changnyeongensis HC41.</title>
        <authorList>
            <person name="Kang M."/>
        </authorList>
    </citation>
    <scope>NUCLEOTIDE SEQUENCE [LARGE SCALE GENOMIC DNA]</scope>
    <source>
        <strain evidence="12 13">HC41</strain>
    </source>
</reference>
<evidence type="ECO:0000256" key="7">
    <source>
        <dbReference type="ARBA" id="ARBA00023136"/>
    </source>
</evidence>
<dbReference type="EMBL" id="CP071060">
    <property type="protein sequence ID" value="QSI78314.1"/>
    <property type="molecule type" value="Genomic_DNA"/>
</dbReference>
<evidence type="ECO:0000256" key="10">
    <source>
        <dbReference type="SAM" id="SignalP"/>
    </source>
</evidence>
<dbReference type="Gene3D" id="2.40.170.20">
    <property type="entry name" value="TonB-dependent receptor, beta-barrel domain"/>
    <property type="match status" value="1"/>
</dbReference>
<feature type="chain" id="PRO_5046444726" evidence="10">
    <location>
        <begin position="25"/>
        <end position="729"/>
    </location>
</feature>
<dbReference type="Proteomes" id="UP000663570">
    <property type="component" value="Chromosome"/>
</dbReference>
<dbReference type="PANTHER" id="PTHR30069:SF29">
    <property type="entry name" value="HEMOGLOBIN AND HEMOGLOBIN-HAPTOGLOBIN-BINDING PROTEIN 1-RELATED"/>
    <property type="match status" value="1"/>
</dbReference>
<dbReference type="Gene3D" id="2.170.130.10">
    <property type="entry name" value="TonB-dependent receptor, plug domain"/>
    <property type="match status" value="1"/>
</dbReference>
<evidence type="ECO:0000256" key="4">
    <source>
        <dbReference type="ARBA" id="ARBA00022452"/>
    </source>
</evidence>
<evidence type="ECO:0000256" key="8">
    <source>
        <dbReference type="ARBA" id="ARBA00023170"/>
    </source>
</evidence>
<keyword evidence="5" id="KW-0812">Transmembrane</keyword>
<evidence type="ECO:0000256" key="2">
    <source>
        <dbReference type="ARBA" id="ARBA00009810"/>
    </source>
</evidence>
<sequence>MGHHIPRLGLLALAAHACCAAAQAPDDASVLELDLGQLGNVTVPQSATITPTTSRRVPASVTVIDRQMIRDTGARNLFDLLETYVPSFHYLPHHWEAPHMGMRGLIGDRDDKYLIVLNGRVLNERTHFGAMSERDLPMLDDIQRIDVVRGPGSVVYGPGAVSMVISIQTESFSDASGDAATVKLGAIEQFQSLEAKKTIAIGERHGLLLYAGIANYEGAEPDDAPVVYGNTFNTAWGQQVKAGEPAPFDYPDNHAAFRGQPKLKLHADYQLDNFRAWLRYTRGGEELAWEHKVFGTKPIGSAAPGTPQSAIPDQGVGYQQLTLDMSQRWTLSPAMSLELKGGYDTFDYQRVFANVAAPWNQVESHREEQYLLRATLSGQASETQSLAAGAEYTYSRYGLASPGYPDAPPYSSSLGLMSEWGSAAYGVFAEHQWQVSDTLTNFLGLRADKDDYTEWMWSPRWSLVYAPTETDTFKSVLSRSVRKNNAEELRKQHLAGQLSTPEQLQGVELIYQHAFSRALRLDLSAYYNDVEVIGFNSTTLAPTPVANFTYGGVELELEYKTDALRLSFSHAYTKLDHFEVEPGARQKISVANLGYGNDLSNWSNHMTKLAAVWQANGDWRVSGALRVFWGYPGSQDTTQATNDINNRIIPGPYSSTAVSDPGYTDSFQEAVFLDLGASCRVFGRDTVAFNAYNVLGWIDSKYNKRMYLIDVSNYRAEAPAVALTYRHAF</sequence>
<protein>
    <submittedName>
        <fullName evidence="12">TonB-dependent receptor plug domain-containing protein</fullName>
    </submittedName>
</protein>
<keyword evidence="6 10" id="KW-0732">Signal</keyword>
<keyword evidence="4" id="KW-1134">Transmembrane beta strand</keyword>
<dbReference type="InterPro" id="IPR012910">
    <property type="entry name" value="Plug_dom"/>
</dbReference>
<evidence type="ECO:0000256" key="1">
    <source>
        <dbReference type="ARBA" id="ARBA00004571"/>
    </source>
</evidence>
<evidence type="ECO:0000256" key="9">
    <source>
        <dbReference type="ARBA" id="ARBA00023237"/>
    </source>
</evidence>
<dbReference type="PANTHER" id="PTHR30069">
    <property type="entry name" value="TONB-DEPENDENT OUTER MEMBRANE RECEPTOR"/>
    <property type="match status" value="1"/>
</dbReference>
<dbReference type="InterPro" id="IPR039426">
    <property type="entry name" value="TonB-dep_rcpt-like"/>
</dbReference>
<feature type="domain" description="TonB-dependent receptor plug" evidence="11">
    <location>
        <begin position="55"/>
        <end position="162"/>
    </location>
</feature>
<evidence type="ECO:0000313" key="12">
    <source>
        <dbReference type="EMBL" id="QSI78314.1"/>
    </source>
</evidence>